<dbReference type="GO" id="GO:0034511">
    <property type="term" value="F:U3 snoRNA binding"/>
    <property type="evidence" value="ECO:0007669"/>
    <property type="project" value="TreeGrafter"/>
</dbReference>
<dbReference type="CDD" id="cd00200">
    <property type="entry name" value="WD40"/>
    <property type="match status" value="1"/>
</dbReference>
<dbReference type="InterPro" id="IPR001680">
    <property type="entry name" value="WD40_rpt"/>
</dbReference>
<dbReference type="PRINTS" id="PR00320">
    <property type="entry name" value="GPROTEINBRPT"/>
</dbReference>
<keyword evidence="3" id="KW-0677">Repeat</keyword>
<organism evidence="8 9">
    <name type="scientific">Starmerella bacillaris</name>
    <name type="common">Yeast</name>
    <name type="synonym">Candida zemplinina</name>
    <dbReference type="NCBI Taxonomy" id="1247836"/>
    <lineage>
        <taxon>Eukaryota</taxon>
        <taxon>Fungi</taxon>
        <taxon>Dikarya</taxon>
        <taxon>Ascomycota</taxon>
        <taxon>Saccharomycotina</taxon>
        <taxon>Dipodascomycetes</taxon>
        <taxon>Dipodascales</taxon>
        <taxon>Trichomonascaceae</taxon>
        <taxon>Starmerella</taxon>
    </lineage>
</organism>
<dbReference type="PANTHER" id="PTHR19854:SF15">
    <property type="entry name" value="TRANSDUCIN BETA-LIKE PROTEIN 3"/>
    <property type="match status" value="1"/>
</dbReference>
<keyword evidence="9" id="KW-1185">Reference proteome</keyword>
<feature type="domain" description="U3 small nucleolar RNA-associated protein 13 C-terminal" evidence="7">
    <location>
        <begin position="605"/>
        <end position="744"/>
    </location>
</feature>
<feature type="repeat" description="WD" evidence="5">
    <location>
        <begin position="552"/>
        <end position="584"/>
    </location>
</feature>
<dbReference type="PANTHER" id="PTHR19854">
    <property type="entry name" value="TRANSDUCIN BETA-LIKE 3"/>
    <property type="match status" value="1"/>
</dbReference>
<feature type="repeat" description="WD" evidence="5">
    <location>
        <begin position="132"/>
        <end position="177"/>
    </location>
</feature>
<dbReference type="GO" id="GO:0030686">
    <property type="term" value="C:90S preribosome"/>
    <property type="evidence" value="ECO:0007669"/>
    <property type="project" value="TreeGrafter"/>
</dbReference>
<sequence>MLFKAIESIKPLSSSLAMSVRDNLIATSLNDNILLSDLLTGETLAEFEGDGEQISCMSISADKELLVVASRSLQIHVYSIPTKELVHTFAKAHESAILVLNIDPTSSLAASGGSEGAVKVWDIRNLRLTHNLKGHGSPISAVSFYGSLGDSDWRLASGSEDGKLISWDLVAGKQKYVLQNHANTVTSLYWTSSGEALLSGGRDKIVSIWHDSNLTSTIPIMEEVESIGVIGGYIYVLSPKSIRTLSLTAEVISELKLESDEAEFVRVLNTGNTSELVYVLLSDQSIYSYTVDGNGILKHSKTFSTNHNEVIDLLPYKRKLVLATNSKDLRIANLDENLLEFTPLTGHKDIVLAISVLGRWLLSGGKDREARLWDLETGECKVVFSGHTGPVGAVSLSTGSDIPQFALTGSQDLTVKKWGADGQAIYTRKAHDKDINAIDVSSNNVNFATGSQDRTIKVWNTETGDVVGILKGHKRGVWSVKFGYNNTLISGSGDKCVRMWSLNDYTCIRTFEGHLNSVLKVVPYTSTLVASAGGDGLVKIWDMKVNECAATLDGHEDKVWALSKDSKTNQLISGAGDGVVNIWEDCTEEEQQRVDQEEEDMLNMQQDLDNSIRAKEWDRAIRIALKLNRPLRLLKLFDEVHESLELDSITGMKSVDHVLQNLEGDELYTLLERIRDWNTNGKTSILAQRVLNAILLGPEANTRLKNSKTMALLSTITPYTQRHLNRMSEMLDVSYSLEYILKTMTL</sequence>
<dbReference type="GO" id="GO:0000472">
    <property type="term" value="P:endonucleolytic cleavage to generate mature 5'-end of SSU-rRNA from (SSU-rRNA, 5.8S rRNA, LSU-rRNA)"/>
    <property type="evidence" value="ECO:0007669"/>
    <property type="project" value="TreeGrafter"/>
</dbReference>
<dbReference type="PROSITE" id="PS00678">
    <property type="entry name" value="WD_REPEATS_1"/>
    <property type="match status" value="3"/>
</dbReference>
<feature type="coiled-coil region" evidence="6">
    <location>
        <begin position="587"/>
        <end position="614"/>
    </location>
</feature>
<feature type="repeat" description="WD" evidence="5">
    <location>
        <begin position="178"/>
        <end position="209"/>
    </location>
</feature>
<keyword evidence="4" id="KW-0539">Nucleus</keyword>
<dbReference type="PROSITE" id="PS50294">
    <property type="entry name" value="WD_REPEATS_REGION"/>
    <property type="match status" value="6"/>
</dbReference>
<evidence type="ECO:0000259" key="7">
    <source>
        <dbReference type="Pfam" id="PF08625"/>
    </source>
</evidence>
<dbReference type="SUPFAM" id="SSF50978">
    <property type="entry name" value="WD40 repeat-like"/>
    <property type="match status" value="2"/>
</dbReference>
<feature type="repeat" description="WD" evidence="5">
    <location>
        <begin position="428"/>
        <end position="469"/>
    </location>
</feature>
<evidence type="ECO:0000256" key="2">
    <source>
        <dbReference type="ARBA" id="ARBA00022574"/>
    </source>
</evidence>
<dbReference type="Pfam" id="PF08625">
    <property type="entry name" value="Utp13"/>
    <property type="match status" value="1"/>
</dbReference>
<dbReference type="EMBL" id="BTGC01000008">
    <property type="protein sequence ID" value="GMM53319.1"/>
    <property type="molecule type" value="Genomic_DNA"/>
</dbReference>
<evidence type="ECO:0000256" key="3">
    <source>
        <dbReference type="ARBA" id="ARBA00022737"/>
    </source>
</evidence>
<evidence type="ECO:0000313" key="9">
    <source>
        <dbReference type="Proteomes" id="UP001362899"/>
    </source>
</evidence>
<dbReference type="GO" id="GO:0000480">
    <property type="term" value="P:endonucleolytic cleavage in 5'-ETS of tricistronic rRNA transcript (SSU-rRNA, 5.8S rRNA, LSU-rRNA)"/>
    <property type="evidence" value="ECO:0007669"/>
    <property type="project" value="TreeGrafter"/>
</dbReference>
<evidence type="ECO:0000256" key="1">
    <source>
        <dbReference type="ARBA" id="ARBA00004604"/>
    </source>
</evidence>
<feature type="repeat" description="WD" evidence="5">
    <location>
        <begin position="90"/>
        <end position="131"/>
    </location>
</feature>
<comment type="caution">
    <text evidence="8">The sequence shown here is derived from an EMBL/GenBank/DDBJ whole genome shotgun (WGS) entry which is preliminary data.</text>
</comment>
<dbReference type="Proteomes" id="UP001362899">
    <property type="component" value="Unassembled WGS sequence"/>
</dbReference>
<feature type="repeat" description="WD" evidence="5">
    <location>
        <begin position="511"/>
        <end position="551"/>
    </location>
</feature>
<evidence type="ECO:0000256" key="4">
    <source>
        <dbReference type="ARBA" id="ARBA00023242"/>
    </source>
</evidence>
<evidence type="ECO:0000313" key="8">
    <source>
        <dbReference type="EMBL" id="GMM53319.1"/>
    </source>
</evidence>
<dbReference type="SMART" id="SM00320">
    <property type="entry name" value="WD40"/>
    <property type="match status" value="10"/>
</dbReference>
<accession>A0AAV5RP27</accession>
<dbReference type="PROSITE" id="PS50082">
    <property type="entry name" value="WD_REPEATS_2"/>
    <property type="match status" value="8"/>
</dbReference>
<gene>
    <name evidence="8" type="ORF">DASB73_042820</name>
</gene>
<dbReference type="InterPro" id="IPR036322">
    <property type="entry name" value="WD40_repeat_dom_sf"/>
</dbReference>
<name>A0AAV5RP27_STABA</name>
<reference evidence="8 9" key="1">
    <citation type="journal article" date="2023" name="Elife">
        <title>Identification of key yeast species and microbe-microbe interactions impacting larval growth of Drosophila in the wild.</title>
        <authorList>
            <person name="Mure A."/>
            <person name="Sugiura Y."/>
            <person name="Maeda R."/>
            <person name="Honda K."/>
            <person name="Sakurai N."/>
            <person name="Takahashi Y."/>
            <person name="Watada M."/>
            <person name="Katoh T."/>
            <person name="Gotoh A."/>
            <person name="Gotoh Y."/>
            <person name="Taniguchi I."/>
            <person name="Nakamura K."/>
            <person name="Hayashi T."/>
            <person name="Katayama T."/>
            <person name="Uemura T."/>
            <person name="Hattori Y."/>
        </authorList>
    </citation>
    <scope>NUCLEOTIDE SEQUENCE [LARGE SCALE GENOMIC DNA]</scope>
    <source>
        <strain evidence="8 9">SB-73</strain>
    </source>
</reference>
<evidence type="ECO:0000256" key="5">
    <source>
        <dbReference type="PROSITE-ProRule" id="PRU00221"/>
    </source>
</evidence>
<dbReference type="InterPro" id="IPR013934">
    <property type="entry name" value="Utp13_C"/>
</dbReference>
<dbReference type="InterPro" id="IPR019775">
    <property type="entry name" value="WD40_repeat_CS"/>
</dbReference>
<keyword evidence="6" id="KW-0175">Coiled coil</keyword>
<dbReference type="GO" id="GO:0032040">
    <property type="term" value="C:small-subunit processome"/>
    <property type="evidence" value="ECO:0007669"/>
    <property type="project" value="InterPro"/>
</dbReference>
<dbReference type="Pfam" id="PF00400">
    <property type="entry name" value="WD40"/>
    <property type="match status" value="9"/>
</dbReference>
<evidence type="ECO:0000256" key="6">
    <source>
        <dbReference type="SAM" id="Coils"/>
    </source>
</evidence>
<proteinExistence type="predicted"/>
<comment type="subcellular location">
    <subcellularLocation>
        <location evidence="1">Nucleus</location>
        <location evidence="1">Nucleolus</location>
    </subcellularLocation>
</comment>
<dbReference type="Gene3D" id="2.130.10.10">
    <property type="entry name" value="YVTN repeat-like/Quinoprotein amine dehydrogenase"/>
    <property type="match status" value="4"/>
</dbReference>
<feature type="repeat" description="WD" evidence="5">
    <location>
        <begin position="470"/>
        <end position="510"/>
    </location>
</feature>
<dbReference type="InterPro" id="IPR015943">
    <property type="entry name" value="WD40/YVTN_repeat-like_dom_sf"/>
</dbReference>
<keyword evidence="2 5" id="KW-0853">WD repeat</keyword>
<protein>
    <submittedName>
        <fullName evidence="8">Utp13 protein</fullName>
    </submittedName>
</protein>
<feature type="repeat" description="WD" evidence="5">
    <location>
        <begin position="344"/>
        <end position="383"/>
    </location>
</feature>
<dbReference type="InterPro" id="IPR020472">
    <property type="entry name" value="WD40_PAC1"/>
</dbReference>
<dbReference type="AlphaFoldDB" id="A0AAV5RP27"/>